<dbReference type="HOGENOM" id="CLU_731825_0_0_1"/>
<feature type="region of interest" description="Disordered" evidence="1">
    <location>
        <begin position="1"/>
        <end position="46"/>
    </location>
</feature>
<dbReference type="EMBL" id="KB446556">
    <property type="protein sequence ID" value="EME86173.1"/>
    <property type="molecule type" value="Genomic_DNA"/>
</dbReference>
<keyword evidence="3" id="KW-1185">Reference proteome</keyword>
<accession>M3BA91</accession>
<organism evidence="2 3">
    <name type="scientific">Pseudocercospora fijiensis (strain CIRAD86)</name>
    <name type="common">Black leaf streak disease fungus</name>
    <name type="synonym">Mycosphaerella fijiensis</name>
    <dbReference type="NCBI Taxonomy" id="383855"/>
    <lineage>
        <taxon>Eukaryota</taxon>
        <taxon>Fungi</taxon>
        <taxon>Dikarya</taxon>
        <taxon>Ascomycota</taxon>
        <taxon>Pezizomycotina</taxon>
        <taxon>Dothideomycetes</taxon>
        <taxon>Dothideomycetidae</taxon>
        <taxon>Mycosphaerellales</taxon>
        <taxon>Mycosphaerellaceae</taxon>
        <taxon>Pseudocercospora</taxon>
    </lineage>
</organism>
<evidence type="ECO:0000313" key="3">
    <source>
        <dbReference type="Proteomes" id="UP000016932"/>
    </source>
</evidence>
<proteinExistence type="predicted"/>
<sequence length="378" mass="42104">MGTGVPDPVSDHMDAQRAGAGSQMNNKRHFRWTRPDSPKSSHVAASSGPLFLSLPRLRGKMLESHTLMIHSTNSSTKSLAFLPGWRISQTRTLDLLDPHQATLSTTVLLLIRMPFHCSSSFLTFERALTLLGAGALRTSLRMIAQIACRNSLERLTSCPRARGLASQPSLKQLHLGHSISSAFLLIVVRTWGLLKTLANLVATRYEAGTRRRLPGDSLLILAKKLLEDQPYKALRCGDDRDQYTREINLLRVLASYGIMRDGAVWAALVNASTPVHRELSHASPNAALLPRRNPKSHHARRFGLLQPRQRLGYWTGTLSVPCCCMTFAFAGPSTVWRIARRLATPVSSPRRKALHMSYANYYRLELVSRSPPTDIIYN</sequence>
<dbReference type="KEGG" id="pfj:MYCFIDRAFT_171968"/>
<dbReference type="RefSeq" id="XP_007923546.1">
    <property type="nucleotide sequence ID" value="XM_007925355.1"/>
</dbReference>
<gene>
    <name evidence="2" type="ORF">MYCFIDRAFT_171968</name>
</gene>
<reference evidence="2 3" key="1">
    <citation type="journal article" date="2012" name="PLoS Pathog.">
        <title>Diverse lifestyles and strategies of plant pathogenesis encoded in the genomes of eighteen Dothideomycetes fungi.</title>
        <authorList>
            <person name="Ohm R.A."/>
            <person name="Feau N."/>
            <person name="Henrissat B."/>
            <person name="Schoch C.L."/>
            <person name="Horwitz B.A."/>
            <person name="Barry K.W."/>
            <person name="Condon B.J."/>
            <person name="Copeland A.C."/>
            <person name="Dhillon B."/>
            <person name="Glaser F."/>
            <person name="Hesse C.N."/>
            <person name="Kosti I."/>
            <person name="LaButti K."/>
            <person name="Lindquist E.A."/>
            <person name="Lucas S."/>
            <person name="Salamov A.A."/>
            <person name="Bradshaw R.E."/>
            <person name="Ciuffetti L."/>
            <person name="Hamelin R.C."/>
            <person name="Kema G.H.J."/>
            <person name="Lawrence C."/>
            <person name="Scott J.A."/>
            <person name="Spatafora J.W."/>
            <person name="Turgeon B.G."/>
            <person name="de Wit P.J.G.M."/>
            <person name="Zhong S."/>
            <person name="Goodwin S.B."/>
            <person name="Grigoriev I.V."/>
        </authorList>
    </citation>
    <scope>NUCLEOTIDE SEQUENCE [LARGE SCALE GENOMIC DNA]</scope>
    <source>
        <strain evidence="2 3">CIRAD86</strain>
    </source>
</reference>
<dbReference type="AlphaFoldDB" id="M3BA91"/>
<dbReference type="VEuPathDB" id="FungiDB:MYCFIDRAFT_171968"/>
<protein>
    <submittedName>
        <fullName evidence="2">Uncharacterized protein</fullName>
    </submittedName>
</protein>
<evidence type="ECO:0000313" key="2">
    <source>
        <dbReference type="EMBL" id="EME86173.1"/>
    </source>
</evidence>
<dbReference type="Proteomes" id="UP000016932">
    <property type="component" value="Unassembled WGS sequence"/>
</dbReference>
<evidence type="ECO:0000256" key="1">
    <source>
        <dbReference type="SAM" id="MobiDB-lite"/>
    </source>
</evidence>
<name>M3BA91_PSEFD</name>
<dbReference type="GeneID" id="19332729"/>